<dbReference type="PANTHER" id="PTHR43415:SF3">
    <property type="entry name" value="GNAT-FAMILY ACETYLTRANSFERASE"/>
    <property type="match status" value="1"/>
</dbReference>
<evidence type="ECO:0000313" key="5">
    <source>
        <dbReference type="Proteomes" id="UP000190162"/>
    </source>
</evidence>
<accession>A0A1T4UAT2</accession>
<evidence type="ECO:0000256" key="1">
    <source>
        <dbReference type="PIRSR" id="PIRSR620023-1"/>
    </source>
</evidence>
<dbReference type="EMBL" id="FUXU01000010">
    <property type="protein sequence ID" value="SKA49845.1"/>
    <property type="molecule type" value="Genomic_DNA"/>
</dbReference>
<dbReference type="Gene3D" id="3.40.630.30">
    <property type="match status" value="1"/>
</dbReference>
<dbReference type="GO" id="GO:0016747">
    <property type="term" value="F:acyltransferase activity, transferring groups other than amino-acyl groups"/>
    <property type="evidence" value="ECO:0007669"/>
    <property type="project" value="InterPro"/>
</dbReference>
<dbReference type="RefSeq" id="WP_078751687.1">
    <property type="nucleotide sequence ID" value="NZ_FUXU01000010.1"/>
</dbReference>
<dbReference type="Pfam" id="PF13302">
    <property type="entry name" value="Acetyltransf_3"/>
    <property type="match status" value="1"/>
</dbReference>
<dbReference type="Proteomes" id="UP000190162">
    <property type="component" value="Unassembled WGS sequence"/>
</dbReference>
<dbReference type="GO" id="GO:0016787">
    <property type="term" value="F:hydrolase activity"/>
    <property type="evidence" value="ECO:0007669"/>
    <property type="project" value="UniProtKB-KW"/>
</dbReference>
<dbReference type="InterPro" id="IPR000182">
    <property type="entry name" value="GNAT_dom"/>
</dbReference>
<proteinExistence type="predicted"/>
<dbReference type="InterPro" id="IPR016181">
    <property type="entry name" value="Acyl_CoA_acyltransferase"/>
</dbReference>
<dbReference type="Gene3D" id="3.40.50.11190">
    <property type="match status" value="1"/>
</dbReference>
<dbReference type="Gene3D" id="3.40.50.2000">
    <property type="entry name" value="Glycogen Phosphorylase B"/>
    <property type="match status" value="1"/>
</dbReference>
<evidence type="ECO:0000256" key="2">
    <source>
        <dbReference type="PIRSR" id="PIRSR620023-2"/>
    </source>
</evidence>
<name>A0A1T4UAT2_9GAMM</name>
<dbReference type="InterPro" id="IPR020036">
    <property type="entry name" value="PseH"/>
</dbReference>
<dbReference type="InterPro" id="IPR020023">
    <property type="entry name" value="PseG"/>
</dbReference>
<dbReference type="SUPFAM" id="SSF53756">
    <property type="entry name" value="UDP-Glycosyltransferase/glycogen phosphorylase"/>
    <property type="match status" value="1"/>
</dbReference>
<feature type="domain" description="N-acetyltransferase" evidence="3">
    <location>
        <begin position="356"/>
        <end position="511"/>
    </location>
</feature>
<dbReference type="PANTHER" id="PTHR43415">
    <property type="entry name" value="SPERMIDINE N(1)-ACETYLTRANSFERASE"/>
    <property type="match status" value="1"/>
</dbReference>
<dbReference type="PROSITE" id="PS51186">
    <property type="entry name" value="GNAT"/>
    <property type="match status" value="1"/>
</dbReference>
<dbReference type="OrthoDB" id="9788924at2"/>
<reference evidence="5" key="1">
    <citation type="submission" date="2017-02" db="EMBL/GenBank/DDBJ databases">
        <authorList>
            <person name="Varghese N."/>
            <person name="Submissions S."/>
        </authorList>
    </citation>
    <scope>NUCLEOTIDE SEQUENCE [LARGE SCALE GENOMIC DNA]</scope>
    <source>
        <strain evidence="5">DSM 22720</strain>
    </source>
</reference>
<protein>
    <submittedName>
        <fullName evidence="4">UDP-4-amino-4,6-dideoxy-N-acetyl-beta-L-altrosamine N-acetyltransferase/UDP-2,4-diacetamido-2,4,6-trideoxy-beta-L-altropyranose hydrolase,TIGR03590</fullName>
    </submittedName>
</protein>
<dbReference type="SUPFAM" id="SSF55729">
    <property type="entry name" value="Acyl-CoA N-acyltransferases (Nat)"/>
    <property type="match status" value="1"/>
</dbReference>
<feature type="binding site" evidence="2">
    <location>
        <position position="272"/>
    </location>
    <ligand>
        <name>substrate</name>
    </ligand>
</feature>
<gene>
    <name evidence="4" type="ORF">SAMN02745132_01243</name>
</gene>
<organism evidence="4 5">
    <name type="scientific">Enterovibrio nigricans DSM 22720</name>
    <dbReference type="NCBI Taxonomy" id="1121868"/>
    <lineage>
        <taxon>Bacteria</taxon>
        <taxon>Pseudomonadati</taxon>
        <taxon>Pseudomonadota</taxon>
        <taxon>Gammaproteobacteria</taxon>
        <taxon>Vibrionales</taxon>
        <taxon>Vibrionaceae</taxon>
        <taxon>Enterovibrio</taxon>
    </lineage>
</organism>
<keyword evidence="5" id="KW-1185">Reference proteome</keyword>
<dbReference type="AlphaFoldDB" id="A0A1T4UAT2"/>
<keyword evidence="4" id="KW-0378">Hydrolase</keyword>
<evidence type="ECO:0000313" key="4">
    <source>
        <dbReference type="EMBL" id="SKA49845.1"/>
    </source>
</evidence>
<evidence type="ECO:0000259" key="3">
    <source>
        <dbReference type="PROSITE" id="PS51186"/>
    </source>
</evidence>
<sequence length="528" mass="59005">MKVAIRVDASRFIGTGHVMRCLVLAQKLKEHCHDVVMLSRELEGNFIAYSQQQGIDVIVLNTIQQAAPSAPDDYQHWLGVSLQEDARECLANLKDFHPNWIVVDHYAIEENWHGAMKVSGASILAIDDLANRPLNCEIVLDHNPWPDFENRYNAVIPTHCTPLLGPKYGLLRPTFATLRANPVQPLNNQVIAFFSGTDPSGECLKLLNASQKFSELPFELTIVFGMANPRKAELLSEPLPPFVTLTEVLPDFEADLAACRYAFGGAGVSAIERASLGVPGTLVSVAENQRLMAEHLASSGIYRYLGNSDLTTADTYFSELTWLSDNWESLPHRLPPSDIDGKGAERVVAEMESEKITFRPMAVQDLSMVRNWRNAPEIREKMFSQHVIQPEEHARWFASIQGDESKQFFIALSQGKPVGMMSFTDIKDGVAEWGFYKSPQAPAGTGKQLLRESLVLGFECLGLNQIDSRVLAKNPKVLHLHEMLGFQKYVQQKMMLQADGSETPYFAFNLTKAGWQKNKRAKTMSEKS</sequence>
<dbReference type="NCBIfam" id="TIGR03590">
    <property type="entry name" value="PseG"/>
    <property type="match status" value="1"/>
</dbReference>
<feature type="binding site" evidence="2">
    <location>
        <position position="172"/>
    </location>
    <ligand>
        <name>substrate</name>
    </ligand>
</feature>
<feature type="active site" description="Proton acceptor" evidence="1">
    <location>
        <position position="17"/>
    </location>
</feature>
<dbReference type="NCBIfam" id="TIGR03585">
    <property type="entry name" value="PseH"/>
    <property type="match status" value="1"/>
</dbReference>
<keyword evidence="4" id="KW-0808">Transferase</keyword>